<evidence type="ECO:0000256" key="6">
    <source>
        <dbReference type="ARBA" id="ARBA00022729"/>
    </source>
</evidence>
<keyword evidence="6 11" id="KW-0732">Signal</keyword>
<evidence type="ECO:0000259" key="12">
    <source>
        <dbReference type="Pfam" id="PF13609"/>
    </source>
</evidence>
<dbReference type="GO" id="GO:0046930">
    <property type="term" value="C:pore complex"/>
    <property type="evidence" value="ECO:0007669"/>
    <property type="project" value="UniProtKB-KW"/>
</dbReference>
<evidence type="ECO:0000256" key="7">
    <source>
        <dbReference type="ARBA" id="ARBA00023065"/>
    </source>
</evidence>
<keyword evidence="8" id="KW-0626">Porin</keyword>
<proteinExistence type="predicted"/>
<evidence type="ECO:0000256" key="2">
    <source>
        <dbReference type="ARBA" id="ARBA00011233"/>
    </source>
</evidence>
<dbReference type="PANTHER" id="PTHR34501:SF9">
    <property type="entry name" value="MAJOR OUTER MEMBRANE PROTEIN P.IA"/>
    <property type="match status" value="1"/>
</dbReference>
<dbReference type="GO" id="GO:0015288">
    <property type="term" value="F:porin activity"/>
    <property type="evidence" value="ECO:0007669"/>
    <property type="project" value="UniProtKB-KW"/>
</dbReference>
<dbReference type="HOGENOM" id="CLU_040289_0_0_5"/>
<dbReference type="KEGG" id="hdn:Hden_0913"/>
<feature type="signal peptide" evidence="11">
    <location>
        <begin position="1"/>
        <end position="21"/>
    </location>
</feature>
<gene>
    <name evidence="13" type="ordered locus">Hden_0913</name>
</gene>
<dbReference type="SUPFAM" id="SSF56935">
    <property type="entry name" value="Porins"/>
    <property type="match status" value="1"/>
</dbReference>
<comment type="subcellular location">
    <subcellularLocation>
        <location evidence="1">Cell outer membrane</location>
        <topology evidence="1">Multi-pass membrane protein</topology>
    </subcellularLocation>
</comment>
<dbReference type="CDD" id="cd00342">
    <property type="entry name" value="gram_neg_porins"/>
    <property type="match status" value="1"/>
</dbReference>
<evidence type="ECO:0000313" key="14">
    <source>
        <dbReference type="Proteomes" id="UP000002033"/>
    </source>
</evidence>
<dbReference type="InterPro" id="IPR023614">
    <property type="entry name" value="Porin_dom_sf"/>
</dbReference>
<evidence type="ECO:0000256" key="8">
    <source>
        <dbReference type="ARBA" id="ARBA00023114"/>
    </source>
</evidence>
<dbReference type="EMBL" id="CP002083">
    <property type="protein sequence ID" value="ADJ22728.1"/>
    <property type="molecule type" value="Genomic_DNA"/>
</dbReference>
<protein>
    <recommendedName>
        <fullName evidence="12">Porin domain-containing protein</fullName>
    </recommendedName>
</protein>
<accession>D8JUD8</accession>
<dbReference type="InterPro" id="IPR033900">
    <property type="entry name" value="Gram_neg_porin_domain"/>
</dbReference>
<evidence type="ECO:0000256" key="10">
    <source>
        <dbReference type="ARBA" id="ARBA00023237"/>
    </source>
</evidence>
<dbReference type="Gene3D" id="2.40.160.10">
    <property type="entry name" value="Porin"/>
    <property type="match status" value="1"/>
</dbReference>
<keyword evidence="14" id="KW-1185">Reference proteome</keyword>
<evidence type="ECO:0000256" key="3">
    <source>
        <dbReference type="ARBA" id="ARBA00022448"/>
    </source>
</evidence>
<keyword evidence="4" id="KW-1134">Transmembrane beta strand</keyword>
<evidence type="ECO:0000256" key="11">
    <source>
        <dbReference type="SAM" id="SignalP"/>
    </source>
</evidence>
<dbReference type="Pfam" id="PF13609">
    <property type="entry name" value="Porin_4"/>
    <property type="match status" value="1"/>
</dbReference>
<dbReference type="GO" id="GO:0006811">
    <property type="term" value="P:monoatomic ion transport"/>
    <property type="evidence" value="ECO:0007669"/>
    <property type="project" value="UniProtKB-KW"/>
</dbReference>
<keyword evidence="5" id="KW-0812">Transmembrane</keyword>
<sequence precursor="true">MRLSVIVSAIALGGLAASANAADLGGANTYGAYSSPSSPAPLIANFFDGAAPGSMTVAGITVYGAVDYSAVYNSHGATPTSTLYQGSLYQISKISGGPQFNATNNAMSQSFVGVKANEKLSDLFGIDSLTGWSFISDAQIGFDPAWGDIADVCRTLRMNNGLGAFPLEQTANLDGSRCGQIFNGVLYGGIKNNDLGQLTYGRHNSLLNDALGAYDPEAGSYAFSLFAFSGTVGGGGGATEDARWNNSIRYANTIGIFRVAGMYRFEGMEQGGDAYSGNIGVDLPGALKGLSIDGVYAHFNNAIAASNLSAGDCAALATSIAACQRLDVLSATVSDNDVWSIMAKYNLGHFGFDNVTAMGGYEHINFSNPDGQLNSLTTIGDYQLFAGDVNYNKYLTDKQLDLFWFGGKWAITPKLSAAAAWYHYDQNTFVTNSGTSTTASHCNDKLGTAASGNCAGSFDWVSASLDYQWTKRLDVYAGVSYSQADDGLASGFTYTNTWNPAFGARFRF</sequence>
<evidence type="ECO:0000256" key="1">
    <source>
        <dbReference type="ARBA" id="ARBA00004571"/>
    </source>
</evidence>
<keyword evidence="3" id="KW-0813">Transport</keyword>
<dbReference type="PANTHER" id="PTHR34501">
    <property type="entry name" value="PROTEIN YDDL-RELATED"/>
    <property type="match status" value="1"/>
</dbReference>
<reference evidence="14" key="1">
    <citation type="journal article" date="2011" name="J. Bacteriol.">
        <title>Genome sequences of eight morphologically diverse alphaproteobacteria.</title>
        <authorList>
            <consortium name="US DOE Joint Genome Institute"/>
            <person name="Brown P.J."/>
            <person name="Kysela D.T."/>
            <person name="Buechlein A."/>
            <person name="Hemmerich C."/>
            <person name="Brun Y.V."/>
        </authorList>
    </citation>
    <scope>NUCLEOTIDE SEQUENCE [LARGE SCALE GENOMIC DNA]</scope>
    <source>
        <strain evidence="14">ATCC 51888 / DSM 1869 / NCIB 11706 / TK 0415</strain>
    </source>
</reference>
<dbReference type="GO" id="GO:0009279">
    <property type="term" value="C:cell outer membrane"/>
    <property type="evidence" value="ECO:0007669"/>
    <property type="project" value="UniProtKB-SubCell"/>
</dbReference>
<feature type="domain" description="Porin" evidence="12">
    <location>
        <begin position="10"/>
        <end position="486"/>
    </location>
</feature>
<dbReference type="OrthoDB" id="5932506at2"/>
<feature type="chain" id="PRO_5003116508" description="Porin domain-containing protein" evidence="11">
    <location>
        <begin position="22"/>
        <end position="508"/>
    </location>
</feature>
<evidence type="ECO:0000256" key="4">
    <source>
        <dbReference type="ARBA" id="ARBA00022452"/>
    </source>
</evidence>
<evidence type="ECO:0000313" key="13">
    <source>
        <dbReference type="EMBL" id="ADJ22728.1"/>
    </source>
</evidence>
<dbReference type="InterPro" id="IPR050298">
    <property type="entry name" value="Gram-neg_bact_OMP"/>
</dbReference>
<evidence type="ECO:0000256" key="5">
    <source>
        <dbReference type="ARBA" id="ARBA00022692"/>
    </source>
</evidence>
<dbReference type="STRING" id="582899.Hden_0913"/>
<name>D8JUD8_HYPDA</name>
<dbReference type="RefSeq" id="WP_013214943.1">
    <property type="nucleotide sequence ID" value="NC_014313.1"/>
</dbReference>
<evidence type="ECO:0000256" key="9">
    <source>
        <dbReference type="ARBA" id="ARBA00023136"/>
    </source>
</evidence>
<dbReference type="eggNOG" id="COG3203">
    <property type="taxonomic scope" value="Bacteria"/>
</dbReference>
<keyword evidence="10" id="KW-0998">Cell outer membrane</keyword>
<comment type="subunit">
    <text evidence="2">Homotrimer.</text>
</comment>
<dbReference type="Proteomes" id="UP000002033">
    <property type="component" value="Chromosome"/>
</dbReference>
<keyword evidence="7" id="KW-0406">Ion transport</keyword>
<dbReference type="AlphaFoldDB" id="D8JUD8"/>
<organism evidence="13 14">
    <name type="scientific">Hyphomicrobium denitrificans (strain ATCC 51888 / DSM 1869 / NCIMB 11706 / TK 0415)</name>
    <dbReference type="NCBI Taxonomy" id="582899"/>
    <lineage>
        <taxon>Bacteria</taxon>
        <taxon>Pseudomonadati</taxon>
        <taxon>Pseudomonadota</taxon>
        <taxon>Alphaproteobacteria</taxon>
        <taxon>Hyphomicrobiales</taxon>
        <taxon>Hyphomicrobiaceae</taxon>
        <taxon>Hyphomicrobium</taxon>
    </lineage>
</organism>
<keyword evidence="9" id="KW-0472">Membrane</keyword>